<evidence type="ECO:0000256" key="5">
    <source>
        <dbReference type="ARBA" id="ARBA00023163"/>
    </source>
</evidence>
<evidence type="ECO:0000256" key="4">
    <source>
        <dbReference type="ARBA" id="ARBA00023125"/>
    </source>
</evidence>
<dbReference type="GO" id="GO:0032993">
    <property type="term" value="C:protein-DNA complex"/>
    <property type="evidence" value="ECO:0007669"/>
    <property type="project" value="TreeGrafter"/>
</dbReference>
<dbReference type="InterPro" id="IPR011006">
    <property type="entry name" value="CheY-like_superfamily"/>
</dbReference>
<protein>
    <submittedName>
        <fullName evidence="10">Response regulator transcription factor</fullName>
    </submittedName>
</protein>
<evidence type="ECO:0000313" key="10">
    <source>
        <dbReference type="EMBL" id="KAB1636856.1"/>
    </source>
</evidence>
<dbReference type="PANTHER" id="PTHR48111:SF1">
    <property type="entry name" value="TWO-COMPONENT RESPONSE REGULATOR ORR33"/>
    <property type="match status" value="1"/>
</dbReference>
<feature type="modified residue" description="4-aspartylphosphate" evidence="6">
    <location>
        <position position="49"/>
    </location>
</feature>
<dbReference type="Pfam" id="PF00072">
    <property type="entry name" value="Response_reg"/>
    <property type="match status" value="1"/>
</dbReference>
<dbReference type="InterPro" id="IPR001867">
    <property type="entry name" value="OmpR/PhoB-type_DNA-bd"/>
</dbReference>
<dbReference type="InterPro" id="IPR039420">
    <property type="entry name" value="WalR-like"/>
</dbReference>
<keyword evidence="2" id="KW-0902">Two-component regulatory system</keyword>
<dbReference type="OrthoDB" id="4153060at2"/>
<evidence type="ECO:0000256" key="3">
    <source>
        <dbReference type="ARBA" id="ARBA00023015"/>
    </source>
</evidence>
<dbReference type="Gene3D" id="3.40.50.2300">
    <property type="match status" value="1"/>
</dbReference>
<organism evidence="10 11">
    <name type="scientific">Pseudoclavibacter terrae</name>
    <dbReference type="NCBI Taxonomy" id="1530195"/>
    <lineage>
        <taxon>Bacteria</taxon>
        <taxon>Bacillati</taxon>
        <taxon>Actinomycetota</taxon>
        <taxon>Actinomycetes</taxon>
        <taxon>Micrococcales</taxon>
        <taxon>Microbacteriaceae</taxon>
        <taxon>Pseudoclavibacter</taxon>
    </lineage>
</organism>
<comment type="caution">
    <text evidence="10">The sequence shown here is derived from an EMBL/GenBank/DDBJ whole genome shotgun (WGS) entry which is preliminary data.</text>
</comment>
<dbReference type="CDD" id="cd00383">
    <property type="entry name" value="trans_reg_C"/>
    <property type="match status" value="1"/>
</dbReference>
<keyword evidence="1 6" id="KW-0597">Phosphoprotein</keyword>
<dbReference type="PROSITE" id="PS50110">
    <property type="entry name" value="RESPONSE_REGULATORY"/>
    <property type="match status" value="1"/>
</dbReference>
<evidence type="ECO:0000259" key="8">
    <source>
        <dbReference type="PROSITE" id="PS50110"/>
    </source>
</evidence>
<dbReference type="Gene3D" id="6.10.250.690">
    <property type="match status" value="1"/>
</dbReference>
<keyword evidence="11" id="KW-1185">Reference proteome</keyword>
<gene>
    <name evidence="10" type="ORF">F8O03_14950</name>
</gene>
<feature type="DNA-binding region" description="OmpR/PhoB-type" evidence="7">
    <location>
        <begin position="122"/>
        <end position="216"/>
    </location>
</feature>
<evidence type="ECO:0000256" key="7">
    <source>
        <dbReference type="PROSITE-ProRule" id="PRU01091"/>
    </source>
</evidence>
<keyword evidence="4 7" id="KW-0238">DNA-binding</keyword>
<dbReference type="Pfam" id="PF00486">
    <property type="entry name" value="Trans_reg_C"/>
    <property type="match status" value="1"/>
</dbReference>
<keyword evidence="3" id="KW-0805">Transcription regulation</keyword>
<sequence length="220" mass="24136">MRVLVAEDDASVSAALAAVLGRADHACQQVARGSDVLLKHRDVDLVLLDLGLEDMDGLEVLRRLRQVSQVPVIVVTARGDERSTVRALGLGADDYLVKPVRMHELLARIDAVARRRAPTAEPEVVHVGEARIELLSRRVAVGDEEVSLTPTEFELLAVLAKRVGRAVSRQELLDQVWGDAYAATSRSFDVHLAQLRQKLPAVAITTIRGFGYRLETKPAR</sequence>
<feature type="domain" description="OmpR/PhoB-type" evidence="9">
    <location>
        <begin position="122"/>
        <end position="216"/>
    </location>
</feature>
<dbReference type="EMBL" id="WBJX01000005">
    <property type="protein sequence ID" value="KAB1636856.1"/>
    <property type="molecule type" value="Genomic_DNA"/>
</dbReference>
<reference evidence="10 11" key="1">
    <citation type="submission" date="2019-09" db="EMBL/GenBank/DDBJ databases">
        <title>Phylogeny of genus Pseudoclavibacter and closely related genus.</title>
        <authorList>
            <person name="Li Y."/>
        </authorList>
    </citation>
    <scope>NUCLEOTIDE SEQUENCE [LARGE SCALE GENOMIC DNA]</scope>
    <source>
        <strain evidence="10 11">THG-MD12</strain>
    </source>
</reference>
<dbReference type="SMART" id="SM00862">
    <property type="entry name" value="Trans_reg_C"/>
    <property type="match status" value="1"/>
</dbReference>
<evidence type="ECO:0000313" key="11">
    <source>
        <dbReference type="Proteomes" id="UP000490386"/>
    </source>
</evidence>
<dbReference type="Proteomes" id="UP000490386">
    <property type="component" value="Unassembled WGS sequence"/>
</dbReference>
<dbReference type="InterPro" id="IPR036388">
    <property type="entry name" value="WH-like_DNA-bd_sf"/>
</dbReference>
<accession>A0A7J5AZH0</accession>
<dbReference type="SUPFAM" id="SSF52172">
    <property type="entry name" value="CheY-like"/>
    <property type="match status" value="1"/>
</dbReference>
<evidence type="ECO:0000256" key="1">
    <source>
        <dbReference type="ARBA" id="ARBA00022553"/>
    </source>
</evidence>
<evidence type="ECO:0000259" key="9">
    <source>
        <dbReference type="PROSITE" id="PS51755"/>
    </source>
</evidence>
<keyword evidence="5" id="KW-0804">Transcription</keyword>
<dbReference type="RefSeq" id="WP_151424571.1">
    <property type="nucleotide sequence ID" value="NZ_CANKVH010000009.1"/>
</dbReference>
<dbReference type="PROSITE" id="PS51755">
    <property type="entry name" value="OMPR_PHOB"/>
    <property type="match status" value="1"/>
</dbReference>
<dbReference type="Gene3D" id="1.10.10.10">
    <property type="entry name" value="Winged helix-like DNA-binding domain superfamily/Winged helix DNA-binding domain"/>
    <property type="match status" value="1"/>
</dbReference>
<dbReference type="GO" id="GO:0006355">
    <property type="term" value="P:regulation of DNA-templated transcription"/>
    <property type="evidence" value="ECO:0007669"/>
    <property type="project" value="InterPro"/>
</dbReference>
<feature type="domain" description="Response regulatory" evidence="8">
    <location>
        <begin position="2"/>
        <end position="113"/>
    </location>
</feature>
<dbReference type="InterPro" id="IPR001789">
    <property type="entry name" value="Sig_transdc_resp-reg_receiver"/>
</dbReference>
<evidence type="ECO:0000256" key="6">
    <source>
        <dbReference type="PROSITE-ProRule" id="PRU00169"/>
    </source>
</evidence>
<name>A0A7J5AZH0_9MICO</name>
<dbReference type="GO" id="GO:0005829">
    <property type="term" value="C:cytosol"/>
    <property type="evidence" value="ECO:0007669"/>
    <property type="project" value="TreeGrafter"/>
</dbReference>
<dbReference type="SMART" id="SM00448">
    <property type="entry name" value="REC"/>
    <property type="match status" value="1"/>
</dbReference>
<dbReference type="AlphaFoldDB" id="A0A7J5AZH0"/>
<dbReference type="GO" id="GO:0000156">
    <property type="term" value="F:phosphorelay response regulator activity"/>
    <property type="evidence" value="ECO:0007669"/>
    <property type="project" value="TreeGrafter"/>
</dbReference>
<dbReference type="GO" id="GO:0000976">
    <property type="term" value="F:transcription cis-regulatory region binding"/>
    <property type="evidence" value="ECO:0007669"/>
    <property type="project" value="TreeGrafter"/>
</dbReference>
<proteinExistence type="predicted"/>
<evidence type="ECO:0000256" key="2">
    <source>
        <dbReference type="ARBA" id="ARBA00023012"/>
    </source>
</evidence>
<dbReference type="PANTHER" id="PTHR48111">
    <property type="entry name" value="REGULATOR OF RPOS"/>
    <property type="match status" value="1"/>
</dbReference>